<organism evidence="2 3">
    <name type="scientific">Panicum miliaceum</name>
    <name type="common">Proso millet</name>
    <name type="synonym">Broomcorn millet</name>
    <dbReference type="NCBI Taxonomy" id="4540"/>
    <lineage>
        <taxon>Eukaryota</taxon>
        <taxon>Viridiplantae</taxon>
        <taxon>Streptophyta</taxon>
        <taxon>Embryophyta</taxon>
        <taxon>Tracheophyta</taxon>
        <taxon>Spermatophyta</taxon>
        <taxon>Magnoliopsida</taxon>
        <taxon>Liliopsida</taxon>
        <taxon>Poales</taxon>
        <taxon>Poaceae</taxon>
        <taxon>PACMAD clade</taxon>
        <taxon>Panicoideae</taxon>
        <taxon>Panicodae</taxon>
        <taxon>Paniceae</taxon>
        <taxon>Panicinae</taxon>
        <taxon>Panicum</taxon>
        <taxon>Panicum sect. Panicum</taxon>
    </lineage>
</organism>
<keyword evidence="3" id="KW-1185">Reference proteome</keyword>
<dbReference type="PANTHER" id="PTHR10887">
    <property type="entry name" value="DNA2/NAM7 HELICASE FAMILY"/>
    <property type="match status" value="1"/>
</dbReference>
<dbReference type="GO" id="GO:0004386">
    <property type="term" value="F:helicase activity"/>
    <property type="evidence" value="ECO:0007669"/>
    <property type="project" value="InterPro"/>
</dbReference>
<proteinExistence type="predicted"/>
<sequence>MAKQCPFKVEMIPNEFETWADYTNAFRNPTLVEIWHQINLGMDTISRGLYVDFYEDKQDSLWPNMYNIKLKVNTDDKAIEASMDVWLSQSPYGSINEKSSYQANRECGADKEKIPKAMRAYFELNGSQSDAVASCISAIKCSKKCSVHLIWGPPGTVKTKTVLVILQKLLMTPSKSRTLVCAPTNTALLQLASHLVSLLEKSTETSPSIDDIIMFGSEKLTTKTDKDLSKILLRDRVDGKLEMKKYSMRSRENICLQDASYCFAGKTWMPSEQVSFY</sequence>
<gene>
    <name evidence="2" type="ORF">C2845_PM11G05520</name>
</gene>
<evidence type="ECO:0000313" key="2">
    <source>
        <dbReference type="EMBL" id="RLN07606.1"/>
    </source>
</evidence>
<protein>
    <recommendedName>
        <fullName evidence="1">DNA2/NAM7 helicase helicase domain-containing protein</fullName>
    </recommendedName>
</protein>
<reference evidence="3" key="1">
    <citation type="journal article" date="2019" name="Nat. Commun.">
        <title>The genome of broomcorn millet.</title>
        <authorList>
            <person name="Zou C."/>
            <person name="Miki D."/>
            <person name="Li D."/>
            <person name="Tang Q."/>
            <person name="Xiao L."/>
            <person name="Rajput S."/>
            <person name="Deng P."/>
            <person name="Jia W."/>
            <person name="Huang R."/>
            <person name="Zhang M."/>
            <person name="Sun Y."/>
            <person name="Hu J."/>
            <person name="Fu X."/>
            <person name="Schnable P.S."/>
            <person name="Li F."/>
            <person name="Zhang H."/>
            <person name="Feng B."/>
            <person name="Zhu X."/>
            <person name="Liu R."/>
            <person name="Schnable J.C."/>
            <person name="Zhu J.-K."/>
            <person name="Zhang H."/>
        </authorList>
    </citation>
    <scope>NUCLEOTIDE SEQUENCE [LARGE SCALE GENOMIC DNA]</scope>
</reference>
<accession>A0A3L6RP17</accession>
<dbReference type="STRING" id="4540.A0A3L6RP17"/>
<dbReference type="Pfam" id="PF13086">
    <property type="entry name" value="AAA_11"/>
    <property type="match status" value="1"/>
</dbReference>
<dbReference type="Proteomes" id="UP000275267">
    <property type="component" value="Unassembled WGS sequence"/>
</dbReference>
<dbReference type="AlphaFoldDB" id="A0A3L6RP17"/>
<dbReference type="PANTHER" id="PTHR10887:SF520">
    <property type="entry name" value="P-LOOP CONTAINING NUCLEOSIDE TRIPHOSPHATE HYDROLASE SUPERFAMILY PROTEIN"/>
    <property type="match status" value="1"/>
</dbReference>
<comment type="caution">
    <text evidence="2">The sequence shown here is derived from an EMBL/GenBank/DDBJ whole genome shotgun (WGS) entry which is preliminary data.</text>
</comment>
<dbReference type="InterPro" id="IPR027417">
    <property type="entry name" value="P-loop_NTPase"/>
</dbReference>
<name>A0A3L6RP17_PANMI</name>
<evidence type="ECO:0000259" key="1">
    <source>
        <dbReference type="Pfam" id="PF13086"/>
    </source>
</evidence>
<dbReference type="InterPro" id="IPR041677">
    <property type="entry name" value="DNA2/NAM7_AAA_11"/>
</dbReference>
<dbReference type="Gene3D" id="3.40.50.300">
    <property type="entry name" value="P-loop containing nucleotide triphosphate hydrolases"/>
    <property type="match status" value="1"/>
</dbReference>
<feature type="domain" description="DNA2/NAM7 helicase helicase" evidence="1">
    <location>
        <begin position="123"/>
        <end position="255"/>
    </location>
</feature>
<dbReference type="OrthoDB" id="695196at2759"/>
<dbReference type="SUPFAM" id="SSF52540">
    <property type="entry name" value="P-loop containing nucleoside triphosphate hydrolases"/>
    <property type="match status" value="1"/>
</dbReference>
<evidence type="ECO:0000313" key="3">
    <source>
        <dbReference type="Proteomes" id="UP000275267"/>
    </source>
</evidence>
<dbReference type="InterPro" id="IPR045055">
    <property type="entry name" value="DNA2/NAM7-like"/>
</dbReference>
<dbReference type="EMBL" id="PQIB02000007">
    <property type="protein sequence ID" value="RLN07606.1"/>
    <property type="molecule type" value="Genomic_DNA"/>
</dbReference>